<name>A0AAJ0M052_9PEZI</name>
<gene>
    <name evidence="2" type="ORF">B0T15DRAFT_512298</name>
</gene>
<feature type="region of interest" description="Disordered" evidence="1">
    <location>
        <begin position="381"/>
        <end position="402"/>
    </location>
</feature>
<dbReference type="AlphaFoldDB" id="A0AAJ0M052"/>
<dbReference type="EMBL" id="JAUDZG010000005">
    <property type="protein sequence ID" value="KAK3304100.1"/>
    <property type="molecule type" value="Genomic_DNA"/>
</dbReference>
<evidence type="ECO:0000313" key="2">
    <source>
        <dbReference type="EMBL" id="KAK3304100.1"/>
    </source>
</evidence>
<feature type="compositionally biased region" description="Basic residues" evidence="1">
    <location>
        <begin position="452"/>
        <end position="463"/>
    </location>
</feature>
<proteinExistence type="predicted"/>
<dbReference type="Proteomes" id="UP001273166">
    <property type="component" value="Unassembled WGS sequence"/>
</dbReference>
<comment type="caution">
    <text evidence="2">The sequence shown here is derived from an EMBL/GenBank/DDBJ whole genome shotgun (WGS) entry which is preliminary data.</text>
</comment>
<sequence>MGRLASKLVRGASLPELIVANLASLRSFLQRSARRPPYPEEEGIELPELSSTGVALPHPAPAKLSIRRFPVANTPSSRRFRRRLSRHAPSVEEEGIELSELSELASIGVALPPRPSPSSPPDPACGFRPSTSTFTGPPRVHKPPPEPPPEPSPVNIFGISDDPGNWADLEVETEDDPEPPRSKIGNFLSALGNRLRKRPGHPRIAHHLRKLQGIATTRHPYPNNHKLFNFDTKPLLCRLFHPPDANREYRAELRRRLYDQMADALCLELCGIGPWAPVSCGDFFQWVAPRGPHGRPLGRWAHETAYLPRGSCESALRGDDPLDTAAFPDQTASPFFPVYARPLSSSQPGPACGGSINGTAAGSALLTPSCPSETATIRRTATGSVLLAPSRPDDTSAKRRTAAGRDFARNPPEAHVPPIHTSVVGRKHLSGKEGTRHQWSRPFRHPASSKAWVRRKRPSRRSRSNQLLVGLPSALPSIPEEGLADMLMQQIYDLQDQMLSDTNS</sequence>
<accession>A0AAJ0M052</accession>
<reference evidence="2" key="2">
    <citation type="submission" date="2023-06" db="EMBL/GenBank/DDBJ databases">
        <authorList>
            <consortium name="Lawrence Berkeley National Laboratory"/>
            <person name="Mondo S.J."/>
            <person name="Hensen N."/>
            <person name="Bonometti L."/>
            <person name="Westerberg I."/>
            <person name="Brannstrom I.O."/>
            <person name="Guillou S."/>
            <person name="Cros-Aarteil S."/>
            <person name="Calhoun S."/>
            <person name="Haridas S."/>
            <person name="Kuo A."/>
            <person name="Pangilinan J."/>
            <person name="Riley R."/>
            <person name="Labutti K."/>
            <person name="Andreopoulos B."/>
            <person name="Lipzen A."/>
            <person name="Chen C."/>
            <person name="Yanf M."/>
            <person name="Daum C."/>
            <person name="Ng V."/>
            <person name="Clum A."/>
            <person name="Steindorff A."/>
            <person name="Ohm R."/>
            <person name="Martin F."/>
            <person name="Silar P."/>
            <person name="Natvig D."/>
            <person name="Lalanne C."/>
            <person name="Gautier V."/>
            <person name="Ament-Velasquez S.L."/>
            <person name="Kruys A."/>
            <person name="Hutchinson M.I."/>
            <person name="Powell A.J."/>
            <person name="Barry K."/>
            <person name="Miller A.N."/>
            <person name="Grigoriev I.V."/>
            <person name="Debuchy R."/>
            <person name="Gladieux P."/>
            <person name="Thoren M.H."/>
            <person name="Johannesson H."/>
        </authorList>
    </citation>
    <scope>NUCLEOTIDE SEQUENCE</scope>
    <source>
        <strain evidence="2">CBS 333.67</strain>
    </source>
</reference>
<dbReference type="GeneID" id="87886801"/>
<reference evidence="2" key="1">
    <citation type="journal article" date="2023" name="Mol. Phylogenet. Evol.">
        <title>Genome-scale phylogeny and comparative genomics of the fungal order Sordariales.</title>
        <authorList>
            <person name="Hensen N."/>
            <person name="Bonometti L."/>
            <person name="Westerberg I."/>
            <person name="Brannstrom I.O."/>
            <person name="Guillou S."/>
            <person name="Cros-Aarteil S."/>
            <person name="Calhoun S."/>
            <person name="Haridas S."/>
            <person name="Kuo A."/>
            <person name="Mondo S."/>
            <person name="Pangilinan J."/>
            <person name="Riley R."/>
            <person name="LaButti K."/>
            <person name="Andreopoulos B."/>
            <person name="Lipzen A."/>
            <person name="Chen C."/>
            <person name="Yan M."/>
            <person name="Daum C."/>
            <person name="Ng V."/>
            <person name="Clum A."/>
            <person name="Steindorff A."/>
            <person name="Ohm R.A."/>
            <person name="Martin F."/>
            <person name="Silar P."/>
            <person name="Natvig D.O."/>
            <person name="Lalanne C."/>
            <person name="Gautier V."/>
            <person name="Ament-Velasquez S.L."/>
            <person name="Kruys A."/>
            <person name="Hutchinson M.I."/>
            <person name="Powell A.J."/>
            <person name="Barry K."/>
            <person name="Miller A.N."/>
            <person name="Grigoriev I.V."/>
            <person name="Debuchy R."/>
            <person name="Gladieux P."/>
            <person name="Hiltunen Thoren M."/>
            <person name="Johannesson H."/>
        </authorList>
    </citation>
    <scope>NUCLEOTIDE SEQUENCE</scope>
    <source>
        <strain evidence="2">CBS 333.67</strain>
    </source>
</reference>
<evidence type="ECO:0000313" key="3">
    <source>
        <dbReference type="Proteomes" id="UP001273166"/>
    </source>
</evidence>
<feature type="region of interest" description="Disordered" evidence="1">
    <location>
        <begin position="427"/>
        <end position="465"/>
    </location>
</feature>
<feature type="compositionally biased region" description="Pro residues" evidence="1">
    <location>
        <begin position="112"/>
        <end position="123"/>
    </location>
</feature>
<organism evidence="2 3">
    <name type="scientific">Chaetomium strumarium</name>
    <dbReference type="NCBI Taxonomy" id="1170767"/>
    <lineage>
        <taxon>Eukaryota</taxon>
        <taxon>Fungi</taxon>
        <taxon>Dikarya</taxon>
        <taxon>Ascomycota</taxon>
        <taxon>Pezizomycotina</taxon>
        <taxon>Sordariomycetes</taxon>
        <taxon>Sordariomycetidae</taxon>
        <taxon>Sordariales</taxon>
        <taxon>Chaetomiaceae</taxon>
        <taxon>Chaetomium</taxon>
    </lineage>
</organism>
<feature type="region of interest" description="Disordered" evidence="1">
    <location>
        <begin position="109"/>
        <end position="152"/>
    </location>
</feature>
<keyword evidence="3" id="KW-1185">Reference proteome</keyword>
<dbReference type="RefSeq" id="XP_062719880.1">
    <property type="nucleotide sequence ID" value="XM_062867972.1"/>
</dbReference>
<evidence type="ECO:0000256" key="1">
    <source>
        <dbReference type="SAM" id="MobiDB-lite"/>
    </source>
</evidence>
<protein>
    <submittedName>
        <fullName evidence="2">Uncharacterized protein</fullName>
    </submittedName>
</protein>